<dbReference type="GeneID" id="9481097"/>
<keyword evidence="4 7" id="KW-0689">Ribosomal protein</keyword>
<dbReference type="NCBIfam" id="TIGR01050">
    <property type="entry name" value="rpsS_bact"/>
    <property type="match status" value="1"/>
</dbReference>
<comment type="subcellular location">
    <subcellularLocation>
        <location evidence="7">Plastid</location>
        <location evidence="7">Chloroplast</location>
    </subcellularLocation>
</comment>
<organism evidence="9">
    <name type="scientific">Chromerida sp. RM11</name>
    <dbReference type="NCBI Taxonomy" id="348535"/>
    <lineage>
        <taxon>Eukaryota</taxon>
        <taxon>Sar</taxon>
        <taxon>Alveolata</taxon>
        <taxon>Colpodellida</taxon>
    </lineage>
</organism>
<dbReference type="Pfam" id="PF00203">
    <property type="entry name" value="Ribosomal_S19"/>
    <property type="match status" value="1"/>
</dbReference>
<dbReference type="GO" id="GO:0000028">
    <property type="term" value="P:ribosomal small subunit assembly"/>
    <property type="evidence" value="ECO:0007669"/>
    <property type="project" value="TreeGrafter"/>
</dbReference>
<dbReference type="GO" id="GO:0009507">
    <property type="term" value="C:chloroplast"/>
    <property type="evidence" value="ECO:0007669"/>
    <property type="project" value="UniProtKB-SubCell"/>
</dbReference>
<keyword evidence="9" id="KW-0934">Plastid</keyword>
<dbReference type="PIRSF" id="PIRSF002144">
    <property type="entry name" value="Ribosomal_S19"/>
    <property type="match status" value="1"/>
</dbReference>
<dbReference type="EMBL" id="HM222968">
    <property type="protein sequence ID" value="ADJ66616.1"/>
    <property type="molecule type" value="Genomic_DNA"/>
</dbReference>
<evidence type="ECO:0000256" key="8">
    <source>
        <dbReference type="RuleBase" id="RU003485"/>
    </source>
</evidence>
<dbReference type="PANTHER" id="PTHR11880">
    <property type="entry name" value="RIBOSOMAL PROTEIN S19P FAMILY MEMBER"/>
    <property type="match status" value="1"/>
</dbReference>
<dbReference type="InterPro" id="IPR002222">
    <property type="entry name" value="Ribosomal_uS19"/>
</dbReference>
<evidence type="ECO:0000256" key="2">
    <source>
        <dbReference type="ARBA" id="ARBA00022730"/>
    </source>
</evidence>
<dbReference type="GO" id="GO:0003735">
    <property type="term" value="F:structural constituent of ribosome"/>
    <property type="evidence" value="ECO:0007669"/>
    <property type="project" value="InterPro"/>
</dbReference>
<dbReference type="SUPFAM" id="SSF54570">
    <property type="entry name" value="Ribosomal protein S19"/>
    <property type="match status" value="1"/>
</dbReference>
<dbReference type="HAMAP" id="MF_00531">
    <property type="entry name" value="Ribosomal_uS19"/>
    <property type="match status" value="1"/>
</dbReference>
<accession>D9IXP9</accession>
<evidence type="ECO:0000313" key="9">
    <source>
        <dbReference type="EMBL" id="ADJ66616.1"/>
    </source>
</evidence>
<keyword evidence="9" id="KW-0150">Chloroplast</keyword>
<protein>
    <recommendedName>
        <fullName evidence="6 7">Small ribosomal subunit protein uS19c</fullName>
    </recommendedName>
</protein>
<keyword evidence="5 7" id="KW-0687">Ribonucleoprotein</keyword>
<dbReference type="GO" id="GO:0015935">
    <property type="term" value="C:small ribosomal subunit"/>
    <property type="evidence" value="ECO:0007669"/>
    <property type="project" value="InterPro"/>
</dbReference>
<reference evidence="9" key="1">
    <citation type="journal article" date="2010" name="Proc. Natl. Acad. Sci. U.S.A.">
        <title>A common red algal origin of the apicomplexan, dinoflagellate, and heterokont plastids.</title>
        <authorList>
            <person name="Janouskovec J."/>
            <person name="Horak A."/>
            <person name="Obornik M."/>
            <person name="Lukes J."/>
            <person name="Keeling P.J."/>
        </authorList>
    </citation>
    <scope>NUCLEOTIDE SEQUENCE [LARGE SCALE GENOMIC DNA]</scope>
</reference>
<gene>
    <name evidence="7 9" type="primary">rps19</name>
</gene>
<proteinExistence type="inferred from homology"/>
<dbReference type="InterPro" id="IPR023575">
    <property type="entry name" value="Ribosomal_uS19_SF"/>
</dbReference>
<evidence type="ECO:0000256" key="4">
    <source>
        <dbReference type="ARBA" id="ARBA00022980"/>
    </source>
</evidence>
<dbReference type="GO" id="GO:0019843">
    <property type="term" value="F:rRNA binding"/>
    <property type="evidence" value="ECO:0007669"/>
    <property type="project" value="UniProtKB-UniRule"/>
</dbReference>
<dbReference type="AlphaFoldDB" id="D9IXP9"/>
<geneLocation type="chloroplast" evidence="9"/>
<dbReference type="Gene3D" id="3.30.860.10">
    <property type="entry name" value="30s Ribosomal Protein S19, Chain A"/>
    <property type="match status" value="1"/>
</dbReference>
<evidence type="ECO:0000256" key="6">
    <source>
        <dbReference type="ARBA" id="ARBA00035253"/>
    </source>
</evidence>
<dbReference type="PRINTS" id="PR00975">
    <property type="entry name" value="RIBOSOMALS19"/>
</dbReference>
<keyword evidence="3 7" id="KW-0694">RNA-binding</keyword>
<keyword evidence="2 7" id="KW-0699">rRNA-binding</keyword>
<name>D9IXP9_9ALVE</name>
<dbReference type="InterPro" id="IPR005732">
    <property type="entry name" value="Ribosomal_uS19_bac-type"/>
</dbReference>
<evidence type="ECO:0000256" key="7">
    <source>
        <dbReference type="HAMAP-Rule" id="MF_00531"/>
    </source>
</evidence>
<sequence length="93" mass="10695">MARSRWKATHLSLGSIRTLAHLQFSRKKQSSVLVWSRQAIVTPGMLGLTIEVHDGQKHVPVYITDNKVGYRLGQFVPTRTFRSHLKKDKRGKR</sequence>
<dbReference type="GO" id="GO:0006412">
    <property type="term" value="P:translation"/>
    <property type="evidence" value="ECO:0007669"/>
    <property type="project" value="UniProtKB-UniRule"/>
</dbReference>
<evidence type="ECO:0000256" key="5">
    <source>
        <dbReference type="ARBA" id="ARBA00023274"/>
    </source>
</evidence>
<dbReference type="PANTHER" id="PTHR11880:SF8">
    <property type="entry name" value="SMALL RIBOSOMAL SUBUNIT PROTEIN US19M"/>
    <property type="match status" value="1"/>
</dbReference>
<evidence type="ECO:0000256" key="3">
    <source>
        <dbReference type="ARBA" id="ARBA00022884"/>
    </source>
</evidence>
<dbReference type="RefSeq" id="YP_003795428.1">
    <property type="nucleotide sequence ID" value="NC_014345.1"/>
</dbReference>
<comment type="function">
    <text evidence="7">Protein S19 forms a complex with S13 that binds strongly to the 16S ribosomal RNA.</text>
</comment>
<comment type="similarity">
    <text evidence="1 7 8">Belongs to the universal ribosomal protein uS19 family.</text>
</comment>
<evidence type="ECO:0000256" key="1">
    <source>
        <dbReference type="ARBA" id="ARBA00007345"/>
    </source>
</evidence>